<comment type="caution">
    <text evidence="17">The sequence shown here is derived from an EMBL/GenBank/DDBJ whole genome shotgun (WGS) entry which is preliminary data.</text>
</comment>
<evidence type="ECO:0000256" key="10">
    <source>
        <dbReference type="ARBA" id="ARBA00033270"/>
    </source>
</evidence>
<dbReference type="EMBL" id="JAQQXR010000009">
    <property type="protein sequence ID" value="MDC8759931.1"/>
    <property type="molecule type" value="Genomic_DNA"/>
</dbReference>
<evidence type="ECO:0000256" key="12">
    <source>
        <dbReference type="ARBA" id="ARBA00041185"/>
    </source>
</evidence>
<feature type="transmembrane region" description="Helical" evidence="16">
    <location>
        <begin position="476"/>
        <end position="497"/>
    </location>
</feature>
<feature type="transmembrane region" description="Helical" evidence="16">
    <location>
        <begin position="442"/>
        <end position="464"/>
    </location>
</feature>
<comment type="catalytic activity">
    <reaction evidence="15">
        <text>[GlcNAc-(1-&gt;4)-Mur2Ac(oyl-L-Ala-gamma-D-Glu-L-Lys-D-Ala-D-Ala)](n)-di-trans,octa-cis-undecaprenyl diphosphate + beta-D-GlcNAc-(1-&gt;4)-Mur2Ac(oyl-L-Ala-gamma-D-Glu-L-Lys-D-Ala-D-Ala)-di-trans,octa-cis-undecaprenyl diphosphate = [GlcNAc-(1-&gt;4)-Mur2Ac(oyl-L-Ala-gamma-D-Glu-L-Lys-D-Ala-D-Ala)](n+1)-di-trans,octa-cis-undecaprenyl diphosphate + di-trans,octa-cis-undecaprenyl diphosphate + H(+)</text>
        <dbReference type="Rhea" id="RHEA:23708"/>
        <dbReference type="Rhea" id="RHEA-COMP:9602"/>
        <dbReference type="Rhea" id="RHEA-COMP:9603"/>
        <dbReference type="ChEBI" id="CHEBI:15378"/>
        <dbReference type="ChEBI" id="CHEBI:58405"/>
        <dbReference type="ChEBI" id="CHEBI:60033"/>
        <dbReference type="ChEBI" id="CHEBI:78435"/>
        <dbReference type="EC" id="2.4.99.28"/>
    </reaction>
</comment>
<reference evidence="17 18" key="1">
    <citation type="submission" date="2022-10" db="EMBL/GenBank/DDBJ databases">
        <title>Janthinobacterium sp. hw3 Genome sequencing.</title>
        <authorList>
            <person name="Park S."/>
        </authorList>
    </citation>
    <scope>NUCLEOTIDE SEQUENCE [LARGE SCALE GENOMIC DNA]</scope>
    <source>
        <strain evidence="18">hw3</strain>
    </source>
</reference>
<feature type="transmembrane region" description="Helical" evidence="16">
    <location>
        <begin position="409"/>
        <end position="430"/>
    </location>
</feature>
<dbReference type="PANTHER" id="PTHR30474:SF2">
    <property type="entry name" value="PEPTIDOGLYCAN GLYCOSYLTRANSFERASE FTSW-RELATED"/>
    <property type="match status" value="1"/>
</dbReference>
<evidence type="ECO:0000256" key="7">
    <source>
        <dbReference type="ARBA" id="ARBA00022989"/>
    </source>
</evidence>
<evidence type="ECO:0000256" key="1">
    <source>
        <dbReference type="ARBA" id="ARBA00004141"/>
    </source>
</evidence>
<feature type="transmembrane region" description="Helical" evidence="16">
    <location>
        <begin position="509"/>
        <end position="529"/>
    </location>
</feature>
<organism evidence="17 18">
    <name type="scientific">Janthinobacterium fluminis</name>
    <dbReference type="NCBI Taxonomy" id="2987524"/>
    <lineage>
        <taxon>Bacteria</taxon>
        <taxon>Pseudomonadati</taxon>
        <taxon>Pseudomonadota</taxon>
        <taxon>Betaproteobacteria</taxon>
        <taxon>Burkholderiales</taxon>
        <taxon>Oxalobacteraceae</taxon>
        <taxon>Janthinobacterium</taxon>
    </lineage>
</organism>
<evidence type="ECO:0000313" key="17">
    <source>
        <dbReference type="EMBL" id="MDC8759931.1"/>
    </source>
</evidence>
<dbReference type="RefSeq" id="WP_273673404.1">
    <property type="nucleotide sequence ID" value="NZ_JAQQXR010000009.1"/>
</dbReference>
<keyword evidence="6" id="KW-0573">Peptidoglycan synthesis</keyword>
<feature type="transmembrane region" description="Helical" evidence="16">
    <location>
        <begin position="666"/>
        <end position="687"/>
    </location>
</feature>
<proteinExistence type="inferred from homology"/>
<protein>
    <recommendedName>
        <fullName evidence="12">Probable peptidoglycan glycosyltransferase FtsW</fullName>
        <ecNumber evidence="14">2.4.99.28</ecNumber>
    </recommendedName>
    <alternativeName>
        <fullName evidence="13">Cell division protein FtsW</fullName>
    </alternativeName>
    <alternativeName>
        <fullName evidence="10">Cell wall polymerase</fullName>
    </alternativeName>
    <alternativeName>
        <fullName evidence="9">Peptidoglycan polymerase</fullName>
    </alternativeName>
</protein>
<evidence type="ECO:0000256" key="9">
    <source>
        <dbReference type="ARBA" id="ARBA00032370"/>
    </source>
</evidence>
<feature type="transmembrane region" description="Helical" evidence="16">
    <location>
        <begin position="535"/>
        <end position="554"/>
    </location>
</feature>
<feature type="transmembrane region" description="Helical" evidence="16">
    <location>
        <begin position="330"/>
        <end position="346"/>
    </location>
</feature>
<sequence>MTARPGRRAASAAALALLMLLQAWSLWRAPAAWYPAEITVSLAAGDSIALGRHELAAAQAERSHVGLRRDAAGAWWLRNLSAGKHLLLQTADGERRMGSAALRARHSFRLGAARFEVETAGADALAFAGAGRHWRYDGAVLYRDGDAQAPCPDAGVAARALALWNRAVPAALTSGRALTFGGNLHCGNRLGLADVTPGAAVLARRDGQWQLSAGNPDGARAALALSADGVDVELRRQEQPLSGVQAIVVGHTRFQLRQQDGQLHLLPSRRVALFSAPEQKLAPALRWQWRQRPLWDGAAQGPLWSALALAALAAALTARRGAAWQWRGAAAAATLVLLAGIAALALQRAGHAPAPACSMALGGAALWLWLALPGRLPLAGAAAVLLLAAGLLAQLELGLGGMESSWLRYYQKSAALLAIGAGLGGLWRLWNLRHPGVAGQRGVEWALAALALAALAALAMQVLWGDETGVFDVQPVELAKLALTALTAHCLALRLGWHSVDRHRASRRARWLRLIAPVLLFLALLGMALVEVDDYSPLILLLVWCTAMAFAYALAARNGRLAVAVAALALGAAGAVACLHGADPARLPLAGGFYADRFLVWLEPARHPHTGQQLLLGARAIGDGGWWGADHFLGLAGLGQNAGSAVLIPAVQDDFAPAFFLNRHGLAGALLLWGLQAAFVVGLLQTARRGHAAGAAARDHRLAWQGRFRYFALCGGAAFVLGHLLLSWGTNLAILPIMGQPMSFLSAGGSHLLLFLCPLLTFCAASALSLEENPSCRSMSSTKS</sequence>
<evidence type="ECO:0000256" key="15">
    <source>
        <dbReference type="ARBA" id="ARBA00049902"/>
    </source>
</evidence>
<feature type="transmembrane region" description="Helical" evidence="16">
    <location>
        <begin position="561"/>
        <end position="582"/>
    </location>
</feature>
<name>A0ABT5K4J6_9BURK</name>
<dbReference type="Proteomes" id="UP001221208">
    <property type="component" value="Unassembled WGS sequence"/>
</dbReference>
<evidence type="ECO:0000256" key="2">
    <source>
        <dbReference type="ARBA" id="ARBA00022676"/>
    </source>
</evidence>
<evidence type="ECO:0000256" key="5">
    <source>
        <dbReference type="ARBA" id="ARBA00022960"/>
    </source>
</evidence>
<evidence type="ECO:0000256" key="3">
    <source>
        <dbReference type="ARBA" id="ARBA00022679"/>
    </source>
</evidence>
<feature type="transmembrane region" description="Helical" evidence="16">
    <location>
        <begin position="352"/>
        <end position="371"/>
    </location>
</feature>
<keyword evidence="4 16" id="KW-0812">Transmembrane</keyword>
<evidence type="ECO:0000256" key="4">
    <source>
        <dbReference type="ARBA" id="ARBA00022692"/>
    </source>
</evidence>
<keyword evidence="8 16" id="KW-0472">Membrane</keyword>
<dbReference type="Pfam" id="PF01098">
    <property type="entry name" value="FTSW_RODA_SPOVE"/>
    <property type="match status" value="1"/>
</dbReference>
<keyword evidence="2" id="KW-0328">Glycosyltransferase</keyword>
<dbReference type="PANTHER" id="PTHR30474">
    <property type="entry name" value="CELL CYCLE PROTEIN"/>
    <property type="match status" value="1"/>
</dbReference>
<comment type="subcellular location">
    <subcellularLocation>
        <location evidence="1">Membrane</location>
        <topology evidence="1">Multi-pass membrane protein</topology>
    </subcellularLocation>
</comment>
<accession>A0ABT5K4J6</accession>
<feature type="transmembrane region" description="Helical" evidence="16">
    <location>
        <begin position="749"/>
        <end position="770"/>
    </location>
</feature>
<dbReference type="EC" id="2.4.99.28" evidence="14"/>
<feature type="transmembrane region" description="Helical" evidence="16">
    <location>
        <begin position="708"/>
        <end position="729"/>
    </location>
</feature>
<evidence type="ECO:0000256" key="16">
    <source>
        <dbReference type="SAM" id="Phobius"/>
    </source>
</evidence>
<evidence type="ECO:0000256" key="13">
    <source>
        <dbReference type="ARBA" id="ARBA00041418"/>
    </source>
</evidence>
<evidence type="ECO:0000313" key="18">
    <source>
        <dbReference type="Proteomes" id="UP001221208"/>
    </source>
</evidence>
<evidence type="ECO:0000256" key="6">
    <source>
        <dbReference type="ARBA" id="ARBA00022984"/>
    </source>
</evidence>
<keyword evidence="7 16" id="KW-1133">Transmembrane helix</keyword>
<dbReference type="InterPro" id="IPR001182">
    <property type="entry name" value="FtsW/RodA"/>
</dbReference>
<keyword evidence="3" id="KW-0808">Transferase</keyword>
<feature type="transmembrane region" description="Helical" evidence="16">
    <location>
        <begin position="301"/>
        <end position="318"/>
    </location>
</feature>
<keyword evidence="18" id="KW-1185">Reference proteome</keyword>
<comment type="similarity">
    <text evidence="11">Belongs to the SEDS family. FtsW subfamily.</text>
</comment>
<feature type="transmembrane region" description="Helical" evidence="16">
    <location>
        <begin position="378"/>
        <end position="397"/>
    </location>
</feature>
<evidence type="ECO:0000256" key="14">
    <source>
        <dbReference type="ARBA" id="ARBA00044770"/>
    </source>
</evidence>
<evidence type="ECO:0000256" key="8">
    <source>
        <dbReference type="ARBA" id="ARBA00023136"/>
    </source>
</evidence>
<evidence type="ECO:0000256" key="11">
    <source>
        <dbReference type="ARBA" id="ARBA00038053"/>
    </source>
</evidence>
<keyword evidence="5" id="KW-0133">Cell shape</keyword>
<gene>
    <name evidence="17" type="ORF">OIK44_20290</name>
</gene>